<dbReference type="OrthoDB" id="5212574at2759"/>
<sequence length="499" mass="53544">MSINLTLDRIRPLASHLQPPYTRPTIHVAGTNGKGSVTSIVASILRASGFSVGRFNSPHLVSIYDSILIDDRSVTPEAYNRASALVVGADLKLGTQASSFELLTLTALQVFETAKVDIAVIEVGMGGLHDATNVITDECILVSALTAVDLDHQTFLGSTVESITQNKAGIARKGKPFLLGAQKHSAVEVAAKSVVDSIGGYFFVSTQVQKRPVENESRFSLSAQPFVPPPGQPIRFESPAFPPVQATLPLHGAHQLHNLALSLTIISTLLTHPSCQKALRGLRPPEVTNGLVITSDTIRTGIEAVSWPGRLSFHKLPCSVTNGLSRDPLTVLVDGAHNPASSETLASYISDITGMLKPRPPKLHITYVLGLSHSPPKTPLETLSPFLSRHSHADPLVTVRVAVLRFTPPEGMPWVKSVEPSTIRDTVLQIVSPADVDVWSAPDEGPIDGQLQNALEWTEAGQAECEVEEEKLVVLAGSLYLVADFYRLLKQLERSGGAV</sequence>
<dbReference type="InterPro" id="IPR036615">
    <property type="entry name" value="Mur_ligase_C_dom_sf"/>
</dbReference>
<keyword evidence="2" id="KW-0436">Ligase</keyword>
<dbReference type="PROSITE" id="PS01012">
    <property type="entry name" value="FOLYLPOLYGLU_SYNT_2"/>
    <property type="match status" value="1"/>
</dbReference>
<dbReference type="InterPro" id="IPR018109">
    <property type="entry name" value="Folylpolyglutamate_synth_CS"/>
</dbReference>
<feature type="domain" description="Mur ligase central" evidence="7">
    <location>
        <begin position="28"/>
        <end position="263"/>
    </location>
</feature>
<keyword evidence="4" id="KW-0547">Nucleotide-binding</keyword>
<reference evidence="8 9" key="1">
    <citation type="submission" date="2014-04" db="EMBL/GenBank/DDBJ databases">
        <title>Evolutionary Origins and Diversification of the Mycorrhizal Mutualists.</title>
        <authorList>
            <consortium name="DOE Joint Genome Institute"/>
            <consortium name="Mycorrhizal Genomics Consortium"/>
            <person name="Kohler A."/>
            <person name="Kuo A."/>
            <person name="Nagy L.G."/>
            <person name="Floudas D."/>
            <person name="Copeland A."/>
            <person name="Barry K.W."/>
            <person name="Cichocki N."/>
            <person name="Veneault-Fourrey C."/>
            <person name="LaButti K."/>
            <person name="Lindquist E.A."/>
            <person name="Lipzen A."/>
            <person name="Lundell T."/>
            <person name="Morin E."/>
            <person name="Murat C."/>
            <person name="Riley R."/>
            <person name="Ohm R."/>
            <person name="Sun H."/>
            <person name="Tunlid A."/>
            <person name="Henrissat B."/>
            <person name="Grigoriev I.V."/>
            <person name="Hibbett D.S."/>
            <person name="Martin F."/>
        </authorList>
    </citation>
    <scope>NUCLEOTIDE SEQUENCE [LARGE SCALE GENOMIC DNA]</scope>
    <source>
        <strain evidence="8 9">MD-312</strain>
    </source>
</reference>
<dbReference type="UniPathway" id="UPA00850"/>
<dbReference type="NCBIfam" id="TIGR01499">
    <property type="entry name" value="folC"/>
    <property type="match status" value="1"/>
</dbReference>
<dbReference type="SUPFAM" id="SSF53244">
    <property type="entry name" value="MurD-like peptide ligases, peptide-binding domain"/>
    <property type="match status" value="1"/>
</dbReference>
<evidence type="ECO:0000256" key="6">
    <source>
        <dbReference type="ARBA" id="ARBA00022842"/>
    </source>
</evidence>
<dbReference type="Pfam" id="PF08245">
    <property type="entry name" value="Mur_ligase_M"/>
    <property type="match status" value="1"/>
</dbReference>
<name>A0A0C9WDM7_9AGAM</name>
<dbReference type="PROSITE" id="PS01011">
    <property type="entry name" value="FOLYLPOLYGLU_SYNT_1"/>
    <property type="match status" value="1"/>
</dbReference>
<gene>
    <name evidence="8" type="ORF">HYDPIDRAFT_182668</name>
</gene>
<dbReference type="Proteomes" id="UP000053820">
    <property type="component" value="Unassembled WGS sequence"/>
</dbReference>
<evidence type="ECO:0000256" key="5">
    <source>
        <dbReference type="ARBA" id="ARBA00022840"/>
    </source>
</evidence>
<dbReference type="GO" id="GO:0004326">
    <property type="term" value="F:tetrahydrofolylpolyglutamate synthase activity"/>
    <property type="evidence" value="ECO:0007669"/>
    <property type="project" value="InterPro"/>
</dbReference>
<dbReference type="SUPFAM" id="SSF53623">
    <property type="entry name" value="MurD-like peptide ligases, catalytic domain"/>
    <property type="match status" value="1"/>
</dbReference>
<evidence type="ECO:0000256" key="1">
    <source>
        <dbReference type="ARBA" id="ARBA00008276"/>
    </source>
</evidence>
<evidence type="ECO:0000259" key="7">
    <source>
        <dbReference type="Pfam" id="PF08245"/>
    </source>
</evidence>
<dbReference type="GO" id="GO:0046872">
    <property type="term" value="F:metal ion binding"/>
    <property type="evidence" value="ECO:0007669"/>
    <property type="project" value="UniProtKB-KW"/>
</dbReference>
<evidence type="ECO:0000256" key="4">
    <source>
        <dbReference type="ARBA" id="ARBA00022741"/>
    </source>
</evidence>
<dbReference type="InterPro" id="IPR013221">
    <property type="entry name" value="Mur_ligase_cen"/>
</dbReference>
<dbReference type="AlphaFoldDB" id="A0A0C9WDM7"/>
<dbReference type="HOGENOM" id="CLU_015869_2_0_1"/>
<keyword evidence="9" id="KW-1185">Reference proteome</keyword>
<organism evidence="8 9">
    <name type="scientific">Hydnomerulius pinastri MD-312</name>
    <dbReference type="NCBI Taxonomy" id="994086"/>
    <lineage>
        <taxon>Eukaryota</taxon>
        <taxon>Fungi</taxon>
        <taxon>Dikarya</taxon>
        <taxon>Basidiomycota</taxon>
        <taxon>Agaricomycotina</taxon>
        <taxon>Agaricomycetes</taxon>
        <taxon>Agaricomycetidae</taxon>
        <taxon>Boletales</taxon>
        <taxon>Boletales incertae sedis</taxon>
        <taxon>Leucogyrophana</taxon>
    </lineage>
</organism>
<dbReference type="GO" id="GO:0005829">
    <property type="term" value="C:cytosol"/>
    <property type="evidence" value="ECO:0007669"/>
    <property type="project" value="TreeGrafter"/>
</dbReference>
<dbReference type="EMBL" id="KN839854">
    <property type="protein sequence ID" value="KIJ62622.1"/>
    <property type="molecule type" value="Genomic_DNA"/>
</dbReference>
<dbReference type="Gene3D" id="3.40.1190.10">
    <property type="entry name" value="Mur-like, catalytic domain"/>
    <property type="match status" value="1"/>
</dbReference>
<dbReference type="InterPro" id="IPR001645">
    <property type="entry name" value="Folylpolyglutamate_synth"/>
</dbReference>
<dbReference type="PANTHER" id="PTHR11136:SF0">
    <property type="entry name" value="DIHYDROFOLATE SYNTHETASE-RELATED"/>
    <property type="match status" value="1"/>
</dbReference>
<dbReference type="GO" id="GO:0005739">
    <property type="term" value="C:mitochondrion"/>
    <property type="evidence" value="ECO:0007669"/>
    <property type="project" value="TreeGrafter"/>
</dbReference>
<proteinExistence type="inferred from homology"/>
<evidence type="ECO:0000256" key="3">
    <source>
        <dbReference type="ARBA" id="ARBA00022723"/>
    </source>
</evidence>
<dbReference type="Gene3D" id="3.90.190.20">
    <property type="entry name" value="Mur ligase, C-terminal domain"/>
    <property type="match status" value="1"/>
</dbReference>
<evidence type="ECO:0000313" key="9">
    <source>
        <dbReference type="Proteomes" id="UP000053820"/>
    </source>
</evidence>
<evidence type="ECO:0000256" key="2">
    <source>
        <dbReference type="ARBA" id="ARBA00022598"/>
    </source>
</evidence>
<evidence type="ECO:0000313" key="8">
    <source>
        <dbReference type="EMBL" id="KIJ62622.1"/>
    </source>
</evidence>
<dbReference type="InterPro" id="IPR036565">
    <property type="entry name" value="Mur-like_cat_sf"/>
</dbReference>
<keyword evidence="5" id="KW-0067">ATP-binding</keyword>
<dbReference type="GO" id="GO:0008841">
    <property type="term" value="F:dihydrofolate synthase activity"/>
    <property type="evidence" value="ECO:0007669"/>
    <property type="project" value="TreeGrafter"/>
</dbReference>
<keyword evidence="3" id="KW-0479">Metal-binding</keyword>
<keyword evidence="6" id="KW-0460">Magnesium</keyword>
<comment type="similarity">
    <text evidence="1">Belongs to the folylpolyglutamate synthase family.</text>
</comment>
<protein>
    <recommendedName>
        <fullName evidence="7">Mur ligase central domain-containing protein</fullName>
    </recommendedName>
</protein>
<accession>A0A0C9WDM7</accession>
<dbReference type="PANTHER" id="PTHR11136">
    <property type="entry name" value="FOLYLPOLYGLUTAMATE SYNTHASE-RELATED"/>
    <property type="match status" value="1"/>
</dbReference>
<dbReference type="GO" id="GO:0005524">
    <property type="term" value="F:ATP binding"/>
    <property type="evidence" value="ECO:0007669"/>
    <property type="project" value="UniProtKB-KW"/>
</dbReference>